<dbReference type="EMBL" id="FOCQ01000020">
    <property type="protein sequence ID" value="SEN73918.1"/>
    <property type="molecule type" value="Genomic_DNA"/>
</dbReference>
<keyword evidence="9 15" id="KW-0067">ATP-binding</keyword>
<dbReference type="InterPro" id="IPR037123">
    <property type="entry name" value="PRibGlycinamide_synth_C_sf"/>
</dbReference>
<dbReference type="GO" id="GO:0006189">
    <property type="term" value="P:'de novo' IMP biosynthetic process"/>
    <property type="evidence" value="ECO:0007669"/>
    <property type="project" value="UniProtKB-UniRule"/>
</dbReference>
<organism evidence="17 18">
    <name type="scientific">Lihuaxuella thermophila</name>
    <dbReference type="NCBI Taxonomy" id="1173111"/>
    <lineage>
        <taxon>Bacteria</taxon>
        <taxon>Bacillati</taxon>
        <taxon>Bacillota</taxon>
        <taxon>Bacilli</taxon>
        <taxon>Bacillales</taxon>
        <taxon>Thermoactinomycetaceae</taxon>
        <taxon>Lihuaxuella</taxon>
    </lineage>
</organism>
<dbReference type="Proteomes" id="UP000199695">
    <property type="component" value="Unassembled WGS sequence"/>
</dbReference>
<proteinExistence type="inferred from homology"/>
<dbReference type="PROSITE" id="PS00184">
    <property type="entry name" value="GARS"/>
    <property type="match status" value="1"/>
</dbReference>
<dbReference type="GO" id="GO:0046872">
    <property type="term" value="F:metal ion binding"/>
    <property type="evidence" value="ECO:0007669"/>
    <property type="project" value="UniProtKB-KW"/>
</dbReference>
<evidence type="ECO:0000256" key="4">
    <source>
        <dbReference type="ARBA" id="ARBA00013255"/>
    </source>
</evidence>
<keyword evidence="6" id="KW-0479">Metal-binding</keyword>
<evidence type="ECO:0000256" key="1">
    <source>
        <dbReference type="ARBA" id="ARBA00001936"/>
    </source>
</evidence>
<evidence type="ECO:0000256" key="5">
    <source>
        <dbReference type="ARBA" id="ARBA00022598"/>
    </source>
</evidence>
<dbReference type="AlphaFoldDB" id="A0A1H8J1S6"/>
<dbReference type="Gene3D" id="3.30.470.20">
    <property type="entry name" value="ATP-grasp fold, B domain"/>
    <property type="match status" value="1"/>
</dbReference>
<dbReference type="SUPFAM" id="SSF52440">
    <property type="entry name" value="PreATP-grasp domain"/>
    <property type="match status" value="1"/>
</dbReference>
<comment type="cofactor">
    <cofactor evidence="2">
        <name>Mg(2+)</name>
        <dbReference type="ChEBI" id="CHEBI:18420"/>
    </cofactor>
</comment>
<dbReference type="Pfam" id="PF02844">
    <property type="entry name" value="GARS_N"/>
    <property type="match status" value="1"/>
</dbReference>
<dbReference type="Gene3D" id="3.40.50.20">
    <property type="match status" value="1"/>
</dbReference>
<dbReference type="InterPro" id="IPR011054">
    <property type="entry name" value="Rudment_hybrid_motif"/>
</dbReference>
<dbReference type="SMART" id="SM01210">
    <property type="entry name" value="GARS_C"/>
    <property type="match status" value="1"/>
</dbReference>
<accession>A0A1H8J1S6</accession>
<comment type="pathway">
    <text evidence="3 14">Purine metabolism; IMP biosynthesis via de novo pathway; N(1)-(5-phospho-D-ribosyl)glycinamide from 5-phospho-alpha-D-ribose 1-diphosphate: step 2/2.</text>
</comment>
<dbReference type="InterPro" id="IPR020562">
    <property type="entry name" value="PRibGlycinamide_synth_N"/>
</dbReference>
<dbReference type="InterPro" id="IPR000115">
    <property type="entry name" value="PRibGlycinamide_synth"/>
</dbReference>
<name>A0A1H8J1S6_9BACL</name>
<evidence type="ECO:0000256" key="11">
    <source>
        <dbReference type="ARBA" id="ARBA00038345"/>
    </source>
</evidence>
<sequence>MRVLVIGNGGREHALVWKLAQSEKVSEIYCAPGNGGIESVARCIPLSVTDLGGLVQFAKETKIDLTVVGPEVPLLEGIVDRFEAEGLKIFGPRKHAARIEGSKRFAKELMQKYGIPTASFRSFSDAGEAKAYVREKGAPIVVKADGLAAGKGVVVARTVQEAEQAVSEAMEKLVFGAAGKEVVIEEFLSGQEISLMAFVDGPTIKPMVVAQDHKPVYDHDEGPNTGGMGTYSPVPQIPQTVVDQAVETILLPMAEAFAKEGIEYKGVLYAGLMVTDQGPKVIEFNARFGDPETQVVLPRLKTDLADILLAVVEGRLDKQPIEWKEDAAVCVVMASGGYPGTYEKGNPVFGLPQDSDEQVVFHAGTKTENGQIVTAGGRVLGVTGLGPDIAKAREKAYQLVRKISFKDAHYRTDIAAKALK</sequence>
<dbReference type="EC" id="6.3.4.13" evidence="4 14"/>
<dbReference type="Pfam" id="PF02843">
    <property type="entry name" value="GARS_C"/>
    <property type="match status" value="1"/>
</dbReference>
<keyword evidence="7 15" id="KW-0547">Nucleotide-binding</keyword>
<dbReference type="OrthoDB" id="9807240at2"/>
<dbReference type="FunFam" id="3.30.470.20:FF:000018">
    <property type="entry name" value="Trifunctional purine biosynthetic protein adenosine-3"/>
    <property type="match status" value="1"/>
</dbReference>
<evidence type="ECO:0000313" key="17">
    <source>
        <dbReference type="EMBL" id="SEN73918.1"/>
    </source>
</evidence>
<dbReference type="InterPro" id="IPR013815">
    <property type="entry name" value="ATP_grasp_subdomain_1"/>
</dbReference>
<dbReference type="UniPathway" id="UPA00074">
    <property type="reaction ID" value="UER00125"/>
</dbReference>
<dbReference type="NCBIfam" id="TIGR00877">
    <property type="entry name" value="purD"/>
    <property type="match status" value="1"/>
</dbReference>
<dbReference type="SUPFAM" id="SSF56059">
    <property type="entry name" value="Glutathione synthetase ATP-binding domain-like"/>
    <property type="match status" value="1"/>
</dbReference>
<keyword evidence="5 14" id="KW-0436">Ligase</keyword>
<keyword evidence="18" id="KW-1185">Reference proteome</keyword>
<dbReference type="InterPro" id="IPR020560">
    <property type="entry name" value="PRibGlycinamide_synth_C-dom"/>
</dbReference>
<dbReference type="InterPro" id="IPR020559">
    <property type="entry name" value="PRibGlycinamide_synth_CS"/>
</dbReference>
<comment type="similarity">
    <text evidence="11 14">Belongs to the GARS family.</text>
</comment>
<dbReference type="Pfam" id="PF01071">
    <property type="entry name" value="GARS_A"/>
    <property type="match status" value="1"/>
</dbReference>
<comment type="catalytic activity">
    <reaction evidence="14">
        <text>5-phospho-beta-D-ribosylamine + glycine + ATP = N(1)-(5-phospho-beta-D-ribosyl)glycinamide + ADP + phosphate + H(+)</text>
        <dbReference type="Rhea" id="RHEA:17453"/>
        <dbReference type="ChEBI" id="CHEBI:15378"/>
        <dbReference type="ChEBI" id="CHEBI:30616"/>
        <dbReference type="ChEBI" id="CHEBI:43474"/>
        <dbReference type="ChEBI" id="CHEBI:57305"/>
        <dbReference type="ChEBI" id="CHEBI:58681"/>
        <dbReference type="ChEBI" id="CHEBI:143788"/>
        <dbReference type="ChEBI" id="CHEBI:456216"/>
        <dbReference type="EC" id="6.3.4.13"/>
    </reaction>
</comment>
<dbReference type="InterPro" id="IPR016185">
    <property type="entry name" value="PreATP-grasp_dom_sf"/>
</dbReference>
<evidence type="ECO:0000256" key="2">
    <source>
        <dbReference type="ARBA" id="ARBA00001946"/>
    </source>
</evidence>
<keyword evidence="10" id="KW-0464">Manganese</keyword>
<dbReference type="FunFam" id="3.30.1490.20:FF:000006">
    <property type="entry name" value="phosphoribosylamine--glycine ligase, chloroplastic-like"/>
    <property type="match status" value="1"/>
</dbReference>
<dbReference type="PROSITE" id="PS50975">
    <property type="entry name" value="ATP_GRASP"/>
    <property type="match status" value="1"/>
</dbReference>
<dbReference type="InterPro" id="IPR011761">
    <property type="entry name" value="ATP-grasp"/>
</dbReference>
<dbReference type="STRING" id="1173111.SAMN05444955_12048"/>
<dbReference type="Gene3D" id="3.30.1490.20">
    <property type="entry name" value="ATP-grasp fold, A domain"/>
    <property type="match status" value="1"/>
</dbReference>
<dbReference type="GO" id="GO:0009113">
    <property type="term" value="P:purine nucleobase biosynthetic process"/>
    <property type="evidence" value="ECO:0007669"/>
    <property type="project" value="InterPro"/>
</dbReference>
<evidence type="ECO:0000256" key="3">
    <source>
        <dbReference type="ARBA" id="ARBA00005174"/>
    </source>
</evidence>
<dbReference type="GO" id="GO:0004637">
    <property type="term" value="F:phosphoribosylamine-glycine ligase activity"/>
    <property type="evidence" value="ECO:0007669"/>
    <property type="project" value="UniProtKB-UniRule"/>
</dbReference>
<dbReference type="SMART" id="SM01209">
    <property type="entry name" value="GARS_A"/>
    <property type="match status" value="1"/>
</dbReference>
<dbReference type="RefSeq" id="WP_089972804.1">
    <property type="nucleotide sequence ID" value="NZ_FOCQ01000020.1"/>
</dbReference>
<dbReference type="PANTHER" id="PTHR43472">
    <property type="entry name" value="PHOSPHORIBOSYLAMINE--GLYCINE LIGASE"/>
    <property type="match status" value="1"/>
</dbReference>
<dbReference type="PANTHER" id="PTHR43472:SF1">
    <property type="entry name" value="PHOSPHORIBOSYLAMINE--GLYCINE LIGASE, CHLOROPLASTIC"/>
    <property type="match status" value="1"/>
</dbReference>
<evidence type="ECO:0000313" key="18">
    <source>
        <dbReference type="Proteomes" id="UP000199695"/>
    </source>
</evidence>
<dbReference type="HAMAP" id="MF_00138">
    <property type="entry name" value="GARS"/>
    <property type="match status" value="1"/>
</dbReference>
<evidence type="ECO:0000256" key="6">
    <source>
        <dbReference type="ARBA" id="ARBA00022723"/>
    </source>
</evidence>
<reference evidence="17 18" key="1">
    <citation type="submission" date="2016-10" db="EMBL/GenBank/DDBJ databases">
        <authorList>
            <person name="de Groot N.N."/>
        </authorList>
    </citation>
    <scope>NUCLEOTIDE SEQUENCE [LARGE SCALE GENOMIC DNA]</scope>
    <source>
        <strain evidence="17 18">DSM 46701</strain>
    </source>
</reference>
<dbReference type="InterPro" id="IPR020561">
    <property type="entry name" value="PRibGlycinamid_synth_ATP-grasp"/>
</dbReference>
<evidence type="ECO:0000256" key="14">
    <source>
        <dbReference type="HAMAP-Rule" id="MF_00138"/>
    </source>
</evidence>
<gene>
    <name evidence="14" type="primary">purD</name>
    <name evidence="17" type="ORF">SAMN05444955_12048</name>
</gene>
<keyword evidence="8 14" id="KW-0658">Purine biosynthesis</keyword>
<protein>
    <recommendedName>
        <fullName evidence="4 14">Phosphoribosylamine--glycine ligase</fullName>
        <ecNumber evidence="4 14">6.3.4.13</ecNumber>
    </recommendedName>
    <alternativeName>
        <fullName evidence="14">GARS</fullName>
    </alternativeName>
    <alternativeName>
        <fullName evidence="12 14">Glycinamide ribonucleotide synthetase</fullName>
    </alternativeName>
    <alternativeName>
        <fullName evidence="13 14">Phosphoribosylglycinamide synthetase</fullName>
    </alternativeName>
</protein>
<dbReference type="GO" id="GO:0005524">
    <property type="term" value="F:ATP binding"/>
    <property type="evidence" value="ECO:0007669"/>
    <property type="project" value="UniProtKB-UniRule"/>
</dbReference>
<comment type="cofactor">
    <cofactor evidence="1">
        <name>Mn(2+)</name>
        <dbReference type="ChEBI" id="CHEBI:29035"/>
    </cofactor>
</comment>
<evidence type="ECO:0000256" key="7">
    <source>
        <dbReference type="ARBA" id="ARBA00022741"/>
    </source>
</evidence>
<evidence type="ECO:0000256" key="10">
    <source>
        <dbReference type="ARBA" id="ARBA00023211"/>
    </source>
</evidence>
<evidence type="ECO:0000256" key="8">
    <source>
        <dbReference type="ARBA" id="ARBA00022755"/>
    </source>
</evidence>
<evidence type="ECO:0000259" key="16">
    <source>
        <dbReference type="PROSITE" id="PS50975"/>
    </source>
</evidence>
<dbReference type="FunFam" id="3.90.600.10:FF:000001">
    <property type="entry name" value="Trifunctional purine biosynthetic protein adenosine-3"/>
    <property type="match status" value="1"/>
</dbReference>
<evidence type="ECO:0000256" key="13">
    <source>
        <dbReference type="ARBA" id="ARBA00042864"/>
    </source>
</evidence>
<evidence type="ECO:0000256" key="9">
    <source>
        <dbReference type="ARBA" id="ARBA00022840"/>
    </source>
</evidence>
<feature type="domain" description="ATP-grasp" evidence="16">
    <location>
        <begin position="107"/>
        <end position="313"/>
    </location>
</feature>
<evidence type="ECO:0000256" key="15">
    <source>
        <dbReference type="PROSITE-ProRule" id="PRU00409"/>
    </source>
</evidence>
<dbReference type="Gene3D" id="3.90.600.10">
    <property type="entry name" value="Phosphoribosylglycinamide synthetase, C-terminal domain"/>
    <property type="match status" value="1"/>
</dbReference>
<dbReference type="SUPFAM" id="SSF51246">
    <property type="entry name" value="Rudiment single hybrid motif"/>
    <property type="match status" value="1"/>
</dbReference>
<evidence type="ECO:0000256" key="12">
    <source>
        <dbReference type="ARBA" id="ARBA00042242"/>
    </source>
</evidence>
<dbReference type="FunFam" id="3.40.50.20:FF:000006">
    <property type="entry name" value="Phosphoribosylamine--glycine ligase, chloroplastic"/>
    <property type="match status" value="1"/>
</dbReference>